<dbReference type="GO" id="GO:0016757">
    <property type="term" value="F:glycosyltransferase activity"/>
    <property type="evidence" value="ECO:0007669"/>
    <property type="project" value="UniProtKB-KW"/>
</dbReference>
<dbReference type="Pfam" id="PF26314">
    <property type="entry name" value="MptA_B_family"/>
    <property type="match status" value="1"/>
</dbReference>
<sequence>MEPALPGRAGQPPYSLVAHPSPYLVICLTAAGVVLSAAGLGLCLFAARRGWSFRPRVLLLAGVIATAAFALMPPVGSADHLNYAAYGRMVATGHDPYATTARDLPGDPVARAVQDWAATPTVYGPIATAQQAFASKIGGTSARLTVFVMSLTNALAFLATGLLLYRSARGDAGRELRAVLLWTANPLLLFELVGGAHNDVLAIVFAVAGLAVFARRPRPGLGRCLLVGALIGAGAAVKVNVAIAGGGPLLVLLGAWWRAPGERRSIAARVVALCVPAAAVAGLAYLLAGPHSLDQLNRASKSVSLATPWHLLAGSTGGLLVTVSRGTVQTGSVLLTLLLVVLLLRALPRPYADGNETFRITAALALAWLFAAPYALPWYDGLGWAMVALLAWSAFDWLLLARTSVLALAYLPARDPRLAGLPHRLDWLITVVRAQITPWALTLTLVALMVMAARWSPRAQAPGCSPRAPAGSPR</sequence>
<feature type="transmembrane region" description="Helical" evidence="8">
    <location>
        <begin position="186"/>
        <end position="213"/>
    </location>
</feature>
<feature type="transmembrane region" description="Helical" evidence="8">
    <location>
        <begin position="266"/>
        <end position="288"/>
    </location>
</feature>
<dbReference type="RefSeq" id="WP_185792240.1">
    <property type="nucleotide sequence ID" value="NZ_VFOZ01000001.1"/>
</dbReference>
<accession>A0A543CKN9</accession>
<comment type="similarity">
    <text evidence="7">Belongs to the MptA/B family.</text>
</comment>
<feature type="transmembrane region" description="Helical" evidence="8">
    <location>
        <begin position="23"/>
        <end position="45"/>
    </location>
</feature>
<feature type="transmembrane region" description="Helical" evidence="8">
    <location>
        <begin position="432"/>
        <end position="453"/>
    </location>
</feature>
<keyword evidence="2" id="KW-0328">Glycosyltransferase</keyword>
<evidence type="ECO:0000256" key="3">
    <source>
        <dbReference type="ARBA" id="ARBA00022679"/>
    </source>
</evidence>
<feature type="transmembrane region" description="Helical" evidence="8">
    <location>
        <begin position="225"/>
        <end position="254"/>
    </location>
</feature>
<comment type="caution">
    <text evidence="9">The sequence shown here is derived from an EMBL/GenBank/DDBJ whole genome shotgun (WGS) entry which is preliminary data.</text>
</comment>
<feature type="transmembrane region" description="Helical" evidence="8">
    <location>
        <begin position="382"/>
        <end position="411"/>
    </location>
</feature>
<feature type="transmembrane region" description="Helical" evidence="8">
    <location>
        <begin position="358"/>
        <end position="376"/>
    </location>
</feature>
<evidence type="ECO:0000256" key="5">
    <source>
        <dbReference type="ARBA" id="ARBA00022989"/>
    </source>
</evidence>
<gene>
    <name evidence="9" type="ORF">FB559_3261</name>
</gene>
<dbReference type="NCBIfam" id="NF038066">
    <property type="entry name" value="MptB"/>
    <property type="match status" value="1"/>
</dbReference>
<evidence type="ECO:0000256" key="1">
    <source>
        <dbReference type="ARBA" id="ARBA00004141"/>
    </source>
</evidence>
<keyword evidence="5 8" id="KW-1133">Transmembrane helix</keyword>
<evidence type="ECO:0000256" key="8">
    <source>
        <dbReference type="SAM" id="Phobius"/>
    </source>
</evidence>
<comment type="subcellular location">
    <subcellularLocation>
        <location evidence="1">Membrane</location>
        <topology evidence="1">Multi-pass membrane protein</topology>
    </subcellularLocation>
</comment>
<feature type="transmembrane region" description="Helical" evidence="8">
    <location>
        <begin position="328"/>
        <end position="346"/>
    </location>
</feature>
<evidence type="ECO:0000256" key="2">
    <source>
        <dbReference type="ARBA" id="ARBA00022676"/>
    </source>
</evidence>
<dbReference type="InterPro" id="IPR049829">
    <property type="entry name" value="MptA/B-like"/>
</dbReference>
<keyword evidence="10" id="KW-1185">Reference proteome</keyword>
<evidence type="ECO:0000313" key="9">
    <source>
        <dbReference type="EMBL" id="TQL97662.1"/>
    </source>
</evidence>
<evidence type="ECO:0000256" key="6">
    <source>
        <dbReference type="ARBA" id="ARBA00023136"/>
    </source>
</evidence>
<protein>
    <submittedName>
        <fullName evidence="9">Uncharacterized protein DUF2029</fullName>
    </submittedName>
</protein>
<evidence type="ECO:0000256" key="4">
    <source>
        <dbReference type="ARBA" id="ARBA00022692"/>
    </source>
</evidence>
<proteinExistence type="inferred from homology"/>
<reference evidence="9 10" key="1">
    <citation type="submission" date="2019-06" db="EMBL/GenBank/DDBJ databases">
        <title>Sequencing the genomes of 1000 actinobacteria strains.</title>
        <authorList>
            <person name="Klenk H.-P."/>
        </authorList>
    </citation>
    <scope>NUCLEOTIDE SEQUENCE [LARGE SCALE GENOMIC DNA]</scope>
    <source>
        <strain evidence="9 10">DSM 102200</strain>
    </source>
</reference>
<dbReference type="GO" id="GO:0016020">
    <property type="term" value="C:membrane"/>
    <property type="evidence" value="ECO:0007669"/>
    <property type="project" value="UniProtKB-SubCell"/>
</dbReference>
<organism evidence="9 10">
    <name type="scientific">Actinoallomurus bryophytorum</name>
    <dbReference type="NCBI Taxonomy" id="1490222"/>
    <lineage>
        <taxon>Bacteria</taxon>
        <taxon>Bacillati</taxon>
        <taxon>Actinomycetota</taxon>
        <taxon>Actinomycetes</taxon>
        <taxon>Streptosporangiales</taxon>
        <taxon>Thermomonosporaceae</taxon>
        <taxon>Actinoallomurus</taxon>
    </lineage>
</organism>
<name>A0A543CKN9_9ACTN</name>
<dbReference type="AlphaFoldDB" id="A0A543CKN9"/>
<keyword evidence="3" id="KW-0808">Transferase</keyword>
<feature type="transmembrane region" description="Helical" evidence="8">
    <location>
        <begin position="144"/>
        <end position="165"/>
    </location>
</feature>
<keyword evidence="4 8" id="KW-0812">Transmembrane</keyword>
<feature type="transmembrane region" description="Helical" evidence="8">
    <location>
        <begin position="57"/>
        <end position="76"/>
    </location>
</feature>
<dbReference type="Proteomes" id="UP000316096">
    <property type="component" value="Unassembled WGS sequence"/>
</dbReference>
<evidence type="ECO:0000313" key="10">
    <source>
        <dbReference type="Proteomes" id="UP000316096"/>
    </source>
</evidence>
<evidence type="ECO:0000256" key="7">
    <source>
        <dbReference type="ARBA" id="ARBA00043987"/>
    </source>
</evidence>
<keyword evidence="6 8" id="KW-0472">Membrane</keyword>
<dbReference type="EMBL" id="VFOZ01000001">
    <property type="protein sequence ID" value="TQL97662.1"/>
    <property type="molecule type" value="Genomic_DNA"/>
</dbReference>